<feature type="repeat" description="WD" evidence="13">
    <location>
        <begin position="208"/>
        <end position="242"/>
    </location>
</feature>
<evidence type="ECO:0000256" key="8">
    <source>
        <dbReference type="ARBA" id="ARBA00022927"/>
    </source>
</evidence>
<sequence>MQMLTKFESKSNRVKGVAFHPKRPWILSSLHNGSVQLWDYRMGTLLEKFEEHEGPVRGVHFHPSQPLFVSGGDDNRVKLWNYKTRRCLFTFSGHIDYVRTVFFHHEHPWIVSCSDDQTIRIWNWQSRTCIAVLTGHNHYVMCAQFHPTEDLLVSASMDQTVRVWDISGLRKKNTSKSKGAATVEELVSRATGQPDLFGSSDCSVKFVLEGHDRGVDWATFHPTLPLILSSSDDRQIKLWRMSDIKAWEVDSFRGHMNNVSCAIFHPTKELLISDSEDKTIRVWDMQTRTAVQTFRREHDRFWILASHPELNLFAAGHDNGLLIFKLDRERPAAVHSQNSLFFVRDRTLHAYEFQRDTEQQLMSVRRSGTPYMQPRSISFNPAERALLVCSAVDNGTYDLYTLPRDFSGDLRDGPEPKRGSGNTAIFISRTRFAVLDKAEQQIYIKDMTNTTTKTIKPPQQVNEIFFAGANYLLLATPSAVILYDTQQRQAVSEIAAANVKYVSWSSDMTQIALMSKHTIHIATKSLEQKCAIHETIRIKSGVWDDSGVFVYTTLNHIKYTLPNGDNGIIRTLEQPVYLARSKGAALYTLERDGQVHTTTIDPTEYQFKLALVRERFDEVLQIIRTSNLMGQSIIAYLQKKGYPEVALQFVRDTKTRFELAIECGNLNVASEEAHKLDRAECWSKLGAEALRQGNTKVVEMVYQRTKNFDRLSFLYLATGNTENLRKMLKIAGLRGDGMSRFHNALFLGDVRDRVKFLTEAGVYPLAYLTAKSHGLDEAAEEILELAGKTADELADIPAPGKLLRPPVPVQRRAPINWPLKEFSRNAFERAFISGDLDAVESAARPDASADVTAATAALSLDNLDTFDDEEEAAGADWGLDNDIDLDLAGDNAAEMAAGGAVAEGTSETELWCHNSPLAADHVAAGNFESAMQLLNRQAGIVNFAPLKQHFLAIHDSSRAWLTGVPTMDPLSFPIRRNWEETDLRKVLPVQPYTLKAVESGLLQEASKLFVGGKFQDASAQFRKALHTLVLTVGTSSAEAQELRRAIEECREYILGLTMEMSRRETATQDSFEAAKRSLELAAYFTHCNMKPAHKALALSAAMAQAYKAKNFLSASSFARRLLDLNPSGAMTKKAQQVKEISDRTPRDEVPLDYDQYSEFIVCALSYQPIYQGDAHVRCPCCTAIFRPEHKNRLCPVCELAKIGGNGTGLRQF</sequence>
<feature type="repeat" description="WD" evidence="13">
    <location>
        <begin position="49"/>
        <end position="90"/>
    </location>
</feature>
<reference evidence="18" key="1">
    <citation type="journal article" date="2018" name="Nat. Microbiol.">
        <title>Leveraging single-cell genomics to expand the fungal tree of life.</title>
        <authorList>
            <person name="Ahrendt S.R."/>
            <person name="Quandt C.A."/>
            <person name="Ciobanu D."/>
            <person name="Clum A."/>
            <person name="Salamov A."/>
            <person name="Andreopoulos B."/>
            <person name="Cheng J.F."/>
            <person name="Woyke T."/>
            <person name="Pelin A."/>
            <person name="Henrissat B."/>
            <person name="Reynolds N.K."/>
            <person name="Benny G.L."/>
            <person name="Smith M.E."/>
            <person name="James T.Y."/>
            <person name="Grigoriev I.V."/>
        </authorList>
    </citation>
    <scope>NUCLEOTIDE SEQUENCE [LARGE SCALE GENOMIC DNA]</scope>
    <source>
        <strain evidence="18">RSA 1356</strain>
    </source>
</reference>
<evidence type="ECO:0000256" key="11">
    <source>
        <dbReference type="ARBA" id="ARBA00023329"/>
    </source>
</evidence>
<evidence type="ECO:0000256" key="1">
    <source>
        <dbReference type="ARBA" id="ARBA00004255"/>
    </source>
</evidence>
<keyword evidence="18" id="KW-1185">Reference proteome</keyword>
<dbReference type="SUPFAM" id="SSF51004">
    <property type="entry name" value="C-terminal (heme d1) domain of cytochrome cd1-nitrite reductase"/>
    <property type="match status" value="1"/>
</dbReference>
<dbReference type="GO" id="GO:0005198">
    <property type="term" value="F:structural molecule activity"/>
    <property type="evidence" value="ECO:0007669"/>
    <property type="project" value="InterPro"/>
</dbReference>
<dbReference type="InterPro" id="IPR019775">
    <property type="entry name" value="WD40_repeat_CS"/>
</dbReference>
<dbReference type="GO" id="GO:0006891">
    <property type="term" value="P:intra-Golgi vesicle-mediated transport"/>
    <property type="evidence" value="ECO:0007669"/>
    <property type="project" value="TreeGrafter"/>
</dbReference>
<dbReference type="GO" id="GO:0006890">
    <property type="term" value="P:retrograde vesicle-mediated transport, Golgi to endoplasmic reticulum"/>
    <property type="evidence" value="ECO:0007669"/>
    <property type="project" value="TreeGrafter"/>
</dbReference>
<dbReference type="InterPro" id="IPR015943">
    <property type="entry name" value="WD40/YVTN_repeat-like_dom_sf"/>
</dbReference>
<comment type="function">
    <text evidence="12">The coatomer is a cytosolic protein complex that binds to dilysine motifs and reversibly associates with Golgi non-clathrin-coated vesicles, which further mediate biosynthetic protein transport from the ER, via the Golgi up to the trans Golgi network.</text>
</comment>
<feature type="repeat" description="WD" evidence="13">
    <location>
        <begin position="91"/>
        <end position="132"/>
    </location>
</feature>
<dbReference type="PANTHER" id="PTHR19876">
    <property type="entry name" value="COATOMER"/>
    <property type="match status" value="1"/>
</dbReference>
<keyword evidence="7 12" id="KW-0931">ER-Golgi transport</keyword>
<dbReference type="Gene3D" id="2.130.10.10">
    <property type="entry name" value="YVTN repeat-like/Quinoprotein amine dehydrogenase"/>
    <property type="match status" value="1"/>
</dbReference>
<keyword evidence="10 12" id="KW-0472">Membrane</keyword>
<evidence type="ECO:0000259" key="15">
    <source>
        <dbReference type="Pfam" id="PF06957"/>
    </source>
</evidence>
<dbReference type="Pfam" id="PF04053">
    <property type="entry name" value="B-prop_COPA_B_2nd"/>
    <property type="match status" value="1"/>
</dbReference>
<dbReference type="InterPro" id="IPR011048">
    <property type="entry name" value="Haem_d1_sf"/>
</dbReference>
<dbReference type="InterPro" id="IPR020472">
    <property type="entry name" value="WD40_PAC1"/>
</dbReference>
<evidence type="ECO:0000313" key="18">
    <source>
        <dbReference type="Proteomes" id="UP000271241"/>
    </source>
</evidence>
<dbReference type="SUPFAM" id="SSF50978">
    <property type="entry name" value="WD40 repeat-like"/>
    <property type="match status" value="1"/>
</dbReference>
<evidence type="ECO:0000256" key="5">
    <source>
        <dbReference type="ARBA" id="ARBA00022574"/>
    </source>
</evidence>
<feature type="domain" description="COPA/B second beta-propeller" evidence="14">
    <location>
        <begin position="348"/>
        <end position="589"/>
    </location>
</feature>
<dbReference type="AlphaFoldDB" id="A0A4P9XQ22"/>
<dbReference type="PROSITE" id="PS00678">
    <property type="entry name" value="WD_REPEATS_1"/>
    <property type="match status" value="1"/>
</dbReference>
<dbReference type="CDD" id="cd22948">
    <property type="entry name" value="Coatomer_WDAD_alpha"/>
    <property type="match status" value="1"/>
</dbReference>
<keyword evidence="8 12" id="KW-0653">Protein transport</keyword>
<dbReference type="FunFam" id="1.25.40.470:FF:000002">
    <property type="entry name" value="Coatomer subunit alpha"/>
    <property type="match status" value="1"/>
</dbReference>
<feature type="domain" description="Coatomer alpha subunit C-terminal" evidence="15">
    <location>
        <begin position="864"/>
        <end position="1210"/>
    </location>
</feature>
<dbReference type="InterPro" id="IPR056176">
    <property type="entry name" value="TPR_COPA_B"/>
</dbReference>
<dbReference type="GO" id="GO:0030126">
    <property type="term" value="C:COPI vesicle coat"/>
    <property type="evidence" value="ECO:0007669"/>
    <property type="project" value="UniProtKB-UniRule"/>
</dbReference>
<protein>
    <recommendedName>
        <fullName evidence="12">Coatomer subunit alpha</fullName>
    </recommendedName>
</protein>
<keyword evidence="3 12" id="KW-0813">Transport</keyword>
<dbReference type="InterPro" id="IPR047312">
    <property type="entry name" value="Coatomer_alpha_WD-assoc_reg"/>
</dbReference>
<gene>
    <name evidence="17" type="ORF">THASP1DRAFT_30076</name>
</gene>
<evidence type="ECO:0000256" key="7">
    <source>
        <dbReference type="ARBA" id="ARBA00022892"/>
    </source>
</evidence>
<dbReference type="Pfam" id="PF06957">
    <property type="entry name" value="COPI_C"/>
    <property type="match status" value="1"/>
</dbReference>
<comment type="subcellular location">
    <subcellularLocation>
        <location evidence="12">Cytoplasm</location>
    </subcellularLocation>
    <subcellularLocation>
        <location evidence="1 12">Golgi apparatus membrane</location>
        <topology evidence="1 12">Peripheral membrane protein</topology>
        <orientation evidence="1">Cytoplasmic side</orientation>
    </subcellularLocation>
    <subcellularLocation>
        <location evidence="2">Cytoplasmic vesicle</location>
        <location evidence="2">COPI-coated vesicle membrane</location>
        <topology evidence="2">Peripheral membrane protein</topology>
        <orientation evidence="2">Cytoplasmic side</orientation>
    </subcellularLocation>
</comment>
<keyword evidence="9 12" id="KW-0333">Golgi apparatus</keyword>
<name>A0A4P9XQ22_9FUNG</name>
<dbReference type="STRING" id="78915.A0A4P9XQ22"/>
<evidence type="ECO:0000256" key="10">
    <source>
        <dbReference type="ARBA" id="ARBA00023136"/>
    </source>
</evidence>
<dbReference type="InterPro" id="IPR010714">
    <property type="entry name" value="Coatomer_asu_C"/>
</dbReference>
<dbReference type="InterPro" id="IPR050844">
    <property type="entry name" value="Coatomer_complex_subunit"/>
</dbReference>
<evidence type="ECO:0000256" key="13">
    <source>
        <dbReference type="PROSITE-ProRule" id="PRU00221"/>
    </source>
</evidence>
<dbReference type="PRINTS" id="PR00320">
    <property type="entry name" value="GPROTEINBRPT"/>
</dbReference>
<dbReference type="InterPro" id="IPR001680">
    <property type="entry name" value="WD40_rpt"/>
</dbReference>
<accession>A0A4P9XQ22</accession>
<dbReference type="PROSITE" id="PS50082">
    <property type="entry name" value="WD_REPEATS_2"/>
    <property type="match status" value="6"/>
</dbReference>
<evidence type="ECO:0000259" key="16">
    <source>
        <dbReference type="Pfam" id="PF23953"/>
    </source>
</evidence>
<keyword evidence="6" id="KW-0677">Repeat</keyword>
<dbReference type="GO" id="GO:0006886">
    <property type="term" value="P:intracellular protein transport"/>
    <property type="evidence" value="ECO:0007669"/>
    <property type="project" value="UniProtKB-UniRule"/>
</dbReference>
<evidence type="ECO:0000313" key="17">
    <source>
        <dbReference type="EMBL" id="RKP08123.1"/>
    </source>
</evidence>
<evidence type="ECO:0000256" key="6">
    <source>
        <dbReference type="ARBA" id="ARBA00022737"/>
    </source>
</evidence>
<comment type="subunit">
    <text evidence="12">Oligomeric complex that consists of at least the alpha, beta, beta', gamma, delta, epsilon and zeta subunits.</text>
</comment>
<dbReference type="FunFam" id="2.130.10.10:FF:000010">
    <property type="entry name" value="Coatomer subunit alpha"/>
    <property type="match status" value="1"/>
</dbReference>
<dbReference type="Pfam" id="PF00400">
    <property type="entry name" value="WD40"/>
    <property type="match status" value="6"/>
</dbReference>
<proteinExistence type="predicted"/>
<dbReference type="EMBL" id="KZ992635">
    <property type="protein sequence ID" value="RKP08123.1"/>
    <property type="molecule type" value="Genomic_DNA"/>
</dbReference>
<dbReference type="Pfam" id="PF23953">
    <property type="entry name" value="TPR_COPA_B"/>
    <property type="match status" value="1"/>
</dbReference>
<evidence type="ECO:0000256" key="12">
    <source>
        <dbReference type="PIRNR" id="PIRNR003354"/>
    </source>
</evidence>
<dbReference type="Gene3D" id="1.25.40.470">
    <property type="match status" value="1"/>
</dbReference>
<keyword evidence="11" id="KW-0968">Cytoplasmic vesicle</keyword>
<feature type="repeat" description="WD" evidence="13">
    <location>
        <begin position="133"/>
        <end position="174"/>
    </location>
</feature>
<organism evidence="17 18">
    <name type="scientific">Thamnocephalis sphaerospora</name>
    <dbReference type="NCBI Taxonomy" id="78915"/>
    <lineage>
        <taxon>Eukaryota</taxon>
        <taxon>Fungi</taxon>
        <taxon>Fungi incertae sedis</taxon>
        <taxon>Zoopagomycota</taxon>
        <taxon>Zoopagomycotina</taxon>
        <taxon>Zoopagomycetes</taxon>
        <taxon>Zoopagales</taxon>
        <taxon>Sigmoideomycetaceae</taxon>
        <taxon>Thamnocephalis</taxon>
    </lineage>
</organism>
<dbReference type="GO" id="GO:0000139">
    <property type="term" value="C:Golgi membrane"/>
    <property type="evidence" value="ECO:0007669"/>
    <property type="project" value="UniProtKB-SubCell"/>
</dbReference>
<evidence type="ECO:0000256" key="4">
    <source>
        <dbReference type="ARBA" id="ARBA00022490"/>
    </source>
</evidence>
<dbReference type="OrthoDB" id="10261470at2759"/>
<keyword evidence="5 13" id="KW-0853">WD repeat</keyword>
<dbReference type="InterPro" id="IPR006692">
    <property type="entry name" value="Beta-prop_COPA/B_2nd"/>
</dbReference>
<dbReference type="PANTHER" id="PTHR19876:SF1">
    <property type="entry name" value="COATOMER SUBUNIT ALPHA"/>
    <property type="match status" value="1"/>
</dbReference>
<feature type="repeat" description="WD" evidence="13">
    <location>
        <begin position="252"/>
        <end position="293"/>
    </location>
</feature>
<evidence type="ECO:0000256" key="9">
    <source>
        <dbReference type="ARBA" id="ARBA00023034"/>
    </source>
</evidence>
<evidence type="ECO:0000256" key="3">
    <source>
        <dbReference type="ARBA" id="ARBA00022448"/>
    </source>
</evidence>
<feature type="domain" description="COPA/B TPR" evidence="16">
    <location>
        <begin position="616"/>
        <end position="776"/>
    </location>
</feature>
<dbReference type="SMART" id="SM00320">
    <property type="entry name" value="WD40"/>
    <property type="match status" value="7"/>
</dbReference>
<dbReference type="InterPro" id="IPR016391">
    <property type="entry name" value="Coatomer_asu"/>
</dbReference>
<dbReference type="PIRSF" id="PIRSF003354">
    <property type="entry name" value="Coatomer_alpha_subunit"/>
    <property type="match status" value="1"/>
</dbReference>
<feature type="repeat" description="WD" evidence="13">
    <location>
        <begin position="7"/>
        <end position="48"/>
    </location>
</feature>
<dbReference type="Proteomes" id="UP000271241">
    <property type="component" value="Unassembled WGS sequence"/>
</dbReference>
<dbReference type="PROSITE" id="PS50294">
    <property type="entry name" value="WD_REPEATS_REGION"/>
    <property type="match status" value="5"/>
</dbReference>
<evidence type="ECO:0000256" key="2">
    <source>
        <dbReference type="ARBA" id="ARBA00004347"/>
    </source>
</evidence>
<evidence type="ECO:0000259" key="14">
    <source>
        <dbReference type="Pfam" id="PF04053"/>
    </source>
</evidence>
<dbReference type="CDD" id="cd00200">
    <property type="entry name" value="WD40"/>
    <property type="match status" value="1"/>
</dbReference>
<dbReference type="GO" id="GO:0006888">
    <property type="term" value="P:endoplasmic reticulum to Golgi vesicle-mediated transport"/>
    <property type="evidence" value="ECO:0007669"/>
    <property type="project" value="InterPro"/>
</dbReference>
<dbReference type="InterPro" id="IPR036322">
    <property type="entry name" value="WD40_repeat_dom_sf"/>
</dbReference>
<keyword evidence="4 12" id="KW-0963">Cytoplasm</keyword>